<protein>
    <submittedName>
        <fullName evidence="3">Uncharacterized protein</fullName>
    </submittedName>
</protein>
<keyword evidence="4" id="KW-1185">Reference proteome</keyword>
<comment type="caution">
    <text evidence="3">The sequence shown here is derived from an EMBL/GenBank/DDBJ whole genome shotgun (WGS) entry which is preliminary data.</text>
</comment>
<dbReference type="STRING" id="418702.BJN45_04265"/>
<gene>
    <name evidence="3" type="ORF">BJN45_04265</name>
</gene>
<evidence type="ECO:0000256" key="2">
    <source>
        <dbReference type="SAM" id="Phobius"/>
    </source>
</evidence>
<dbReference type="EMBL" id="MTHD01000001">
    <property type="protein sequence ID" value="OMG56821.1"/>
    <property type="molecule type" value="Genomic_DNA"/>
</dbReference>
<accession>A0A1R1IDG7</accession>
<reference evidence="3 4" key="1">
    <citation type="submission" date="2016-10" db="EMBL/GenBank/DDBJ databases">
        <title>Alkaliphiles isolated from bioreactors.</title>
        <authorList>
            <person name="Salah Z."/>
            <person name="Rout S.P."/>
            <person name="Humphreys P.N."/>
        </authorList>
    </citation>
    <scope>NUCLEOTIDE SEQUENCE [LARGE SCALE GENOMIC DNA]</scope>
    <source>
        <strain evidence="3 4">ZS02</strain>
    </source>
</reference>
<dbReference type="Proteomes" id="UP000187526">
    <property type="component" value="Unassembled WGS sequence"/>
</dbReference>
<keyword evidence="1" id="KW-0175">Coiled coil</keyword>
<feature type="coiled-coil region" evidence="1">
    <location>
        <begin position="58"/>
        <end position="91"/>
    </location>
</feature>
<evidence type="ECO:0000256" key="1">
    <source>
        <dbReference type="SAM" id="Coils"/>
    </source>
</evidence>
<evidence type="ECO:0000313" key="3">
    <source>
        <dbReference type="EMBL" id="OMG56821.1"/>
    </source>
</evidence>
<dbReference type="AlphaFoldDB" id="A0A1R1IDG7"/>
<sequence>MQASSIQYQHFWIELILGVVMIIVIATNPLEKGLVSTLILGLAIMASRTIHRGRVVSAKRAQQRRAQQAEIARREEERRLKQEALRQAQREAALKYLD</sequence>
<keyword evidence="2" id="KW-0812">Transmembrane</keyword>
<evidence type="ECO:0000313" key="4">
    <source>
        <dbReference type="Proteomes" id="UP000187526"/>
    </source>
</evidence>
<organism evidence="3 4">
    <name type="scientific">Azonexus hydrophilus</name>
    <dbReference type="NCBI Taxonomy" id="418702"/>
    <lineage>
        <taxon>Bacteria</taxon>
        <taxon>Pseudomonadati</taxon>
        <taxon>Pseudomonadota</taxon>
        <taxon>Betaproteobacteria</taxon>
        <taxon>Rhodocyclales</taxon>
        <taxon>Azonexaceae</taxon>
        <taxon>Azonexus</taxon>
    </lineage>
</organism>
<feature type="transmembrane region" description="Helical" evidence="2">
    <location>
        <begin position="34"/>
        <end position="50"/>
    </location>
</feature>
<proteinExistence type="predicted"/>
<dbReference type="OrthoDB" id="9942106at2"/>
<keyword evidence="2" id="KW-0472">Membrane</keyword>
<dbReference type="RefSeq" id="WP_076092343.1">
    <property type="nucleotide sequence ID" value="NZ_MTHD01000001.1"/>
</dbReference>
<keyword evidence="2" id="KW-1133">Transmembrane helix</keyword>
<name>A0A1R1IDG7_9RHOO</name>
<feature type="transmembrane region" description="Helical" evidence="2">
    <location>
        <begin position="12"/>
        <end position="28"/>
    </location>
</feature>